<dbReference type="InterPro" id="IPR001789">
    <property type="entry name" value="Sig_transdc_resp-reg_receiver"/>
</dbReference>
<dbReference type="GO" id="GO:0005634">
    <property type="term" value="C:nucleus"/>
    <property type="evidence" value="ECO:0007669"/>
    <property type="project" value="UniProtKB-SubCell"/>
</dbReference>
<feature type="domain" description="HTH myb-type" evidence="11">
    <location>
        <begin position="194"/>
        <end position="253"/>
    </location>
</feature>
<accession>A0AAN9MU34</accession>
<evidence type="ECO:0000259" key="10">
    <source>
        <dbReference type="PROSITE" id="PS50110"/>
    </source>
</evidence>
<dbReference type="InterPro" id="IPR011006">
    <property type="entry name" value="CheY-like_superfamily"/>
</dbReference>
<dbReference type="InterPro" id="IPR001005">
    <property type="entry name" value="SANT/Myb"/>
</dbReference>
<dbReference type="GO" id="GO:0009736">
    <property type="term" value="P:cytokinin-activated signaling pathway"/>
    <property type="evidence" value="ECO:0007669"/>
    <property type="project" value="InterPro"/>
</dbReference>
<dbReference type="EMBL" id="JAYMYQ010000001">
    <property type="protein sequence ID" value="KAK7358222.1"/>
    <property type="molecule type" value="Genomic_DNA"/>
</dbReference>
<dbReference type="GO" id="GO:0003677">
    <property type="term" value="F:DNA binding"/>
    <property type="evidence" value="ECO:0007669"/>
    <property type="project" value="InterPro"/>
</dbReference>
<feature type="region of interest" description="Disordered" evidence="9">
    <location>
        <begin position="155"/>
        <end position="195"/>
    </location>
</feature>
<gene>
    <name evidence="12" type="ORF">VNO77_00147</name>
</gene>
<evidence type="ECO:0000256" key="4">
    <source>
        <dbReference type="ARBA" id="ARBA00023015"/>
    </source>
</evidence>
<keyword evidence="13" id="KW-1185">Reference proteome</keyword>
<dbReference type="SMART" id="SM00448">
    <property type="entry name" value="REC"/>
    <property type="match status" value="1"/>
</dbReference>
<dbReference type="SUPFAM" id="SSF46689">
    <property type="entry name" value="Homeodomain-like"/>
    <property type="match status" value="1"/>
</dbReference>
<evidence type="ECO:0000256" key="6">
    <source>
        <dbReference type="ARBA" id="ARBA00023163"/>
    </source>
</evidence>
<keyword evidence="6" id="KW-0804">Transcription</keyword>
<dbReference type="FunFam" id="1.10.10.60:FF:000007">
    <property type="entry name" value="Two-component response regulator"/>
    <property type="match status" value="1"/>
</dbReference>
<dbReference type="PROSITE" id="PS50110">
    <property type="entry name" value="RESPONSE_REGULATORY"/>
    <property type="match status" value="1"/>
</dbReference>
<dbReference type="Pfam" id="PF00072">
    <property type="entry name" value="Response_reg"/>
    <property type="match status" value="1"/>
</dbReference>
<dbReference type="PROSITE" id="PS51294">
    <property type="entry name" value="HTH_MYB"/>
    <property type="match status" value="1"/>
</dbReference>
<protein>
    <recommendedName>
        <fullName evidence="14">Two-component response regulator</fullName>
    </recommendedName>
</protein>
<evidence type="ECO:0000256" key="3">
    <source>
        <dbReference type="ARBA" id="ARBA00023012"/>
    </source>
</evidence>
<evidence type="ECO:0000256" key="9">
    <source>
        <dbReference type="SAM" id="MobiDB-lite"/>
    </source>
</evidence>
<dbReference type="SUPFAM" id="SSF52172">
    <property type="entry name" value="CheY-like"/>
    <property type="match status" value="1"/>
</dbReference>
<dbReference type="Gene3D" id="3.40.50.2300">
    <property type="match status" value="1"/>
</dbReference>
<dbReference type="CDD" id="cd17584">
    <property type="entry name" value="REC_typeB_ARR-like"/>
    <property type="match status" value="1"/>
</dbReference>
<dbReference type="InterPro" id="IPR017930">
    <property type="entry name" value="Myb_dom"/>
</dbReference>
<dbReference type="InterPro" id="IPR045279">
    <property type="entry name" value="ARR-like"/>
</dbReference>
<dbReference type="Proteomes" id="UP001367508">
    <property type="component" value="Unassembled WGS sequence"/>
</dbReference>
<feature type="compositionally biased region" description="Basic and acidic residues" evidence="9">
    <location>
        <begin position="172"/>
        <end position="183"/>
    </location>
</feature>
<keyword evidence="7" id="KW-0539">Nucleus</keyword>
<keyword evidence="4" id="KW-0805">Transcription regulation</keyword>
<evidence type="ECO:0000313" key="12">
    <source>
        <dbReference type="EMBL" id="KAK7358222.1"/>
    </source>
</evidence>
<dbReference type="AlphaFoldDB" id="A0AAN9MU34"/>
<dbReference type="InterPro" id="IPR009057">
    <property type="entry name" value="Homeodomain-like_sf"/>
</dbReference>
<dbReference type="InterPro" id="IPR006447">
    <property type="entry name" value="Myb_dom_plants"/>
</dbReference>
<keyword evidence="5" id="KW-0010">Activator</keyword>
<comment type="caution">
    <text evidence="12">The sequence shown here is derived from an EMBL/GenBank/DDBJ whole genome shotgun (WGS) entry which is preliminary data.</text>
</comment>
<evidence type="ECO:0000313" key="13">
    <source>
        <dbReference type="Proteomes" id="UP001367508"/>
    </source>
</evidence>
<feature type="region of interest" description="Disordered" evidence="9">
    <location>
        <begin position="497"/>
        <end position="525"/>
    </location>
</feature>
<reference evidence="12 13" key="1">
    <citation type="submission" date="2024-01" db="EMBL/GenBank/DDBJ databases">
        <title>The genomes of 5 underutilized Papilionoideae crops provide insights into root nodulation and disease resistanc.</title>
        <authorList>
            <person name="Jiang F."/>
        </authorList>
    </citation>
    <scope>NUCLEOTIDE SEQUENCE [LARGE SCALE GENOMIC DNA]</scope>
    <source>
        <strain evidence="12">LVBAO_FW01</strain>
        <tissue evidence="12">Leaves</tissue>
    </source>
</reference>
<dbReference type="PANTHER" id="PTHR43874">
    <property type="entry name" value="TWO-COMPONENT RESPONSE REGULATOR"/>
    <property type="match status" value="1"/>
</dbReference>
<dbReference type="PANTHER" id="PTHR43874:SF206">
    <property type="entry name" value="RESPONSE REGULATOR RECEIVER DOMAIN PROTEIN"/>
    <property type="match status" value="1"/>
</dbReference>
<keyword evidence="3" id="KW-0902">Two-component regulatory system</keyword>
<dbReference type="GO" id="GO:0000160">
    <property type="term" value="P:phosphorelay signal transduction system"/>
    <property type="evidence" value="ECO:0007669"/>
    <property type="project" value="UniProtKB-KW"/>
</dbReference>
<dbReference type="Gene3D" id="1.10.10.60">
    <property type="entry name" value="Homeodomain-like"/>
    <property type="match status" value="1"/>
</dbReference>
<feature type="domain" description="Response regulatory" evidence="10">
    <location>
        <begin position="16"/>
        <end position="131"/>
    </location>
</feature>
<feature type="modified residue" description="4-aspartylphosphate" evidence="8">
    <location>
        <position position="67"/>
    </location>
</feature>
<proteinExistence type="predicted"/>
<evidence type="ECO:0000256" key="1">
    <source>
        <dbReference type="ARBA" id="ARBA00004123"/>
    </source>
</evidence>
<dbReference type="NCBIfam" id="TIGR01557">
    <property type="entry name" value="myb_SHAQKYF"/>
    <property type="match status" value="1"/>
</dbReference>
<comment type="subcellular location">
    <subcellularLocation>
        <location evidence="1">Nucleus</location>
    </subcellularLocation>
</comment>
<evidence type="ECO:0000259" key="11">
    <source>
        <dbReference type="PROSITE" id="PS51294"/>
    </source>
</evidence>
<name>A0AAN9MU34_CANGL</name>
<evidence type="ECO:0000256" key="2">
    <source>
        <dbReference type="ARBA" id="ARBA00022553"/>
    </source>
</evidence>
<evidence type="ECO:0000256" key="7">
    <source>
        <dbReference type="ARBA" id="ARBA00023242"/>
    </source>
</evidence>
<keyword evidence="2 8" id="KW-0597">Phosphoprotein</keyword>
<evidence type="ECO:0008006" key="14">
    <source>
        <dbReference type="Google" id="ProtNLM"/>
    </source>
</evidence>
<evidence type="ECO:0000256" key="8">
    <source>
        <dbReference type="PROSITE-ProRule" id="PRU00169"/>
    </source>
</evidence>
<dbReference type="Pfam" id="PF00249">
    <property type="entry name" value="Myb_DNA-binding"/>
    <property type="match status" value="1"/>
</dbReference>
<feature type="compositionally biased region" description="Polar residues" evidence="9">
    <location>
        <begin position="511"/>
        <end position="525"/>
    </location>
</feature>
<organism evidence="12 13">
    <name type="scientific">Canavalia gladiata</name>
    <name type="common">Sword bean</name>
    <name type="synonym">Dolichos gladiatus</name>
    <dbReference type="NCBI Taxonomy" id="3824"/>
    <lineage>
        <taxon>Eukaryota</taxon>
        <taxon>Viridiplantae</taxon>
        <taxon>Streptophyta</taxon>
        <taxon>Embryophyta</taxon>
        <taxon>Tracheophyta</taxon>
        <taxon>Spermatophyta</taxon>
        <taxon>Magnoliopsida</taxon>
        <taxon>eudicotyledons</taxon>
        <taxon>Gunneridae</taxon>
        <taxon>Pentapetalae</taxon>
        <taxon>rosids</taxon>
        <taxon>fabids</taxon>
        <taxon>Fabales</taxon>
        <taxon>Fabaceae</taxon>
        <taxon>Papilionoideae</taxon>
        <taxon>50 kb inversion clade</taxon>
        <taxon>NPAAA clade</taxon>
        <taxon>indigoferoid/millettioid clade</taxon>
        <taxon>Phaseoleae</taxon>
        <taxon>Canavalia</taxon>
    </lineage>
</organism>
<evidence type="ECO:0000256" key="5">
    <source>
        <dbReference type="ARBA" id="ARBA00023159"/>
    </source>
</evidence>
<sequence>MDNDERIPHQFPASFRVLAIDHDNTVLENIEKTCIRYKHHVTLCRDAAYALNLVWERKGYFDVILVDANMPNMDGYEFVHRVNQEINVPVIMMSVDDAPSDVLKSIKYGACDYWVKPLREDDFKNLWRHVARKVLNEDQIHQFFVNLEDDNSKKLGADESEVTSVTGATEPVVRERKSTSREVEVDESDNSQGHPAKKRIVWTPELHEKFVKAVMQLGHEKAVPKKILQVMNEPELTRASVASHLQKYRIFLKSSDGETSQQQYKKALLNAVPGRFDLQPLAAGSNANMMPKEDQTIAYAHPLPRCPLPNITNNFPQSIVTMHDASTAYRAFPSSSNQRNTLHCQQNLEHQQPMMHHPIHSINSRMVLSGSPGFDTHGLLSPQSNNSLLLCNNLMSAPPSISLLQNSTSTRHVMRSFCTVLLPVSETQVPQGSRLGDSILMHPETQVPYGSTTGDSIQHHDTQVSCGSRSSYLTYHESPTNLGRAASDICIPTISPSSDFSNGKVPKDVDNNGTKKGPNSMNTRQ</sequence>